<sequence>MSDLPNDLPIRRFSRRDGLPGTQVHALTCDHLGRFWFAGSSGLASYDGVRVRRYQQRDGLSTHGLRALAVRPGAPHELLVGGDAGVDLLDLREIGPPRVRPLLTTPTWTGGRVEVLLPDPDAGGGLWIGTASGLYRWDPDSGAHPVTDPTLAGQHVTALVRSGPLVWAATHGGLLHRHAARPGGAPGGWTLPYPAPLPGGATTALCAAPDGTLFVGASSQLTELAPDGTVRATLPLPAPVTALLFQPPSQTHPAELWVGVGARLLTFRRGAGGWQAHGPALSEGRVNALHGDPFGNVWAATDSRGVLRVSALRRVYQRPLVPSPQAAYSVRPGGSRGWLVGAEQALWRFEEDVTPPSGWQAQVIADLPAVWDTLELESGERWFATQQGLWRAAPGQAPVPAAPDDPEAQAPARALLCLRGRLWIGTVRGLLSVPLADPHAPLRRHLNGATPLGYVYTLCAGHDGTLWIGTLGQGLWREQDGPLSRVTDPAPDLLGVTGNVYALAPCDDGDLIAVQDNRVLRLGPGGVHLLARSEEAVAGWAVLVQGDRLWVGGSDGLSEYDARSGERRRQANWPGADSWEFTTSRSLAAGPGALLCGLNTGLLKVDLTELGRLTAPPPPTLASLEFRPGPAPLPPEVAQASGAGPHTLPQGHWGLEAWPACPWYLDEDTLRLRHRLLGWEADWSAPHPPGPIRYQSLPAGRYTLQVQAFAPLTGWSAPQSLLRLHVQPPRWQRRLSAAFTALTGPFLQTRRLRRQNLALEQRVQERTREVERAHDALLNANRELQTLSLTDALTGVPNRRQFDAAWQQAAAQVQAGHPVTLALLDIDHFKGFNDTYGHQEGDRCLQRVAGALRGALRGPADLLARYGGEEFGVILPGESLRDAAGVIERLRRNVEELGIPNAASPHATVTVSVGAVTVVPGAPGLPADWLDLADAALYRAKDLGRNRVVHDRP</sequence>
<accession>A0A2D0A7T7</accession>
<dbReference type="GO" id="GO:0005886">
    <property type="term" value="C:plasma membrane"/>
    <property type="evidence" value="ECO:0007669"/>
    <property type="project" value="TreeGrafter"/>
</dbReference>
<evidence type="ECO:0000313" key="4">
    <source>
        <dbReference type="Proteomes" id="UP000197208"/>
    </source>
</evidence>
<evidence type="ECO:0000256" key="1">
    <source>
        <dbReference type="SAM" id="Coils"/>
    </source>
</evidence>
<dbReference type="InterPro" id="IPR015943">
    <property type="entry name" value="WD40/YVTN_repeat-like_dom_sf"/>
</dbReference>
<dbReference type="InterPro" id="IPR029787">
    <property type="entry name" value="Nucleotide_cyclase"/>
</dbReference>
<dbReference type="FunFam" id="3.30.70.270:FF:000001">
    <property type="entry name" value="Diguanylate cyclase domain protein"/>
    <property type="match status" value="1"/>
</dbReference>
<dbReference type="PANTHER" id="PTHR45138:SF9">
    <property type="entry name" value="DIGUANYLATE CYCLASE DGCM-RELATED"/>
    <property type="match status" value="1"/>
</dbReference>
<dbReference type="GO" id="GO:1902201">
    <property type="term" value="P:negative regulation of bacterial-type flagellum-dependent cell motility"/>
    <property type="evidence" value="ECO:0007669"/>
    <property type="project" value="TreeGrafter"/>
</dbReference>
<reference evidence="3 4" key="1">
    <citation type="submission" date="2017-05" db="EMBL/GenBank/DDBJ databases">
        <title>De novo genome assembly of Deniococcus indicus strain DR1.</title>
        <authorList>
            <person name="Chauhan D."/>
            <person name="Yennamalli R.M."/>
            <person name="Priyadarshini R."/>
        </authorList>
    </citation>
    <scope>NUCLEOTIDE SEQUENCE [LARGE SCALE GENOMIC DNA]</scope>
    <source>
        <strain evidence="3 4">DR1</strain>
    </source>
</reference>
<dbReference type="SUPFAM" id="SSF63829">
    <property type="entry name" value="Calcium-dependent phosphotriesterase"/>
    <property type="match status" value="2"/>
</dbReference>
<feature type="coiled-coil region" evidence="1">
    <location>
        <begin position="749"/>
        <end position="783"/>
    </location>
</feature>
<proteinExistence type="predicted"/>
<comment type="caution">
    <text evidence="3">The sequence shown here is derived from an EMBL/GenBank/DDBJ whole genome shotgun (WGS) entry which is preliminary data.</text>
</comment>
<dbReference type="GO" id="GO:0052621">
    <property type="term" value="F:diguanylate cyclase activity"/>
    <property type="evidence" value="ECO:0007669"/>
    <property type="project" value="TreeGrafter"/>
</dbReference>
<dbReference type="SMART" id="SM00267">
    <property type="entry name" value="GGDEF"/>
    <property type="match status" value="1"/>
</dbReference>
<dbReference type="Gene3D" id="2.60.40.10">
    <property type="entry name" value="Immunoglobulins"/>
    <property type="match status" value="1"/>
</dbReference>
<dbReference type="EMBL" id="NHMK01000011">
    <property type="protein sequence ID" value="OWL96482.1"/>
    <property type="molecule type" value="Genomic_DNA"/>
</dbReference>
<organism evidence="3 4">
    <name type="scientific">Deinococcus indicus</name>
    <dbReference type="NCBI Taxonomy" id="223556"/>
    <lineage>
        <taxon>Bacteria</taxon>
        <taxon>Thermotogati</taxon>
        <taxon>Deinococcota</taxon>
        <taxon>Deinococci</taxon>
        <taxon>Deinococcales</taxon>
        <taxon>Deinococcaceae</taxon>
        <taxon>Deinococcus</taxon>
    </lineage>
</organism>
<dbReference type="GO" id="GO:0043709">
    <property type="term" value="P:cell adhesion involved in single-species biofilm formation"/>
    <property type="evidence" value="ECO:0007669"/>
    <property type="project" value="TreeGrafter"/>
</dbReference>
<dbReference type="Proteomes" id="UP000197208">
    <property type="component" value="Unassembled WGS sequence"/>
</dbReference>
<keyword evidence="4" id="KW-1185">Reference proteome</keyword>
<dbReference type="CDD" id="cd01949">
    <property type="entry name" value="GGDEF"/>
    <property type="match status" value="1"/>
</dbReference>
<dbReference type="InterPro" id="IPR011110">
    <property type="entry name" value="Reg_prop"/>
</dbReference>
<dbReference type="SUPFAM" id="SSF55073">
    <property type="entry name" value="Nucleotide cyclase"/>
    <property type="match status" value="1"/>
</dbReference>
<name>A0A2D0A7T7_9DEIO</name>
<dbReference type="Gene3D" id="2.130.10.10">
    <property type="entry name" value="YVTN repeat-like/Quinoprotein amine dehydrogenase"/>
    <property type="match status" value="3"/>
</dbReference>
<dbReference type="Pfam" id="PF00990">
    <property type="entry name" value="GGDEF"/>
    <property type="match status" value="1"/>
</dbReference>
<dbReference type="NCBIfam" id="TIGR00254">
    <property type="entry name" value="GGDEF"/>
    <property type="match status" value="1"/>
</dbReference>
<gene>
    <name evidence="3" type="ORF">CBQ26_08870</name>
</gene>
<dbReference type="Gene3D" id="3.30.70.270">
    <property type="match status" value="1"/>
</dbReference>
<dbReference type="InterPro" id="IPR050469">
    <property type="entry name" value="Diguanylate_Cyclase"/>
</dbReference>
<dbReference type="InterPro" id="IPR013783">
    <property type="entry name" value="Ig-like_fold"/>
</dbReference>
<dbReference type="OrthoDB" id="9813394at2"/>
<dbReference type="InterPro" id="IPR043128">
    <property type="entry name" value="Rev_trsase/Diguanyl_cyclase"/>
</dbReference>
<protein>
    <recommendedName>
        <fullName evidence="2">GGDEF domain-containing protein</fullName>
    </recommendedName>
</protein>
<evidence type="ECO:0000259" key="2">
    <source>
        <dbReference type="PROSITE" id="PS50887"/>
    </source>
</evidence>
<dbReference type="Pfam" id="PF07494">
    <property type="entry name" value="Reg_prop"/>
    <property type="match status" value="1"/>
</dbReference>
<dbReference type="AlphaFoldDB" id="A0A2D0A7T7"/>
<dbReference type="RefSeq" id="WP_088248272.1">
    <property type="nucleotide sequence ID" value="NZ_BNAM01000004.1"/>
</dbReference>
<dbReference type="PANTHER" id="PTHR45138">
    <property type="entry name" value="REGULATORY COMPONENTS OF SENSORY TRANSDUCTION SYSTEM"/>
    <property type="match status" value="1"/>
</dbReference>
<feature type="domain" description="GGDEF" evidence="2">
    <location>
        <begin position="817"/>
        <end position="953"/>
    </location>
</feature>
<dbReference type="PROSITE" id="PS50887">
    <property type="entry name" value="GGDEF"/>
    <property type="match status" value="1"/>
</dbReference>
<dbReference type="InterPro" id="IPR000160">
    <property type="entry name" value="GGDEF_dom"/>
</dbReference>
<evidence type="ECO:0000313" key="3">
    <source>
        <dbReference type="EMBL" id="OWL96482.1"/>
    </source>
</evidence>
<keyword evidence="1" id="KW-0175">Coiled coil</keyword>